<proteinExistence type="predicted"/>
<name>A0ABC8EAU0_CLOTA</name>
<dbReference type="RefSeq" id="WP_317720240.1">
    <property type="nucleotide sequence ID" value="NZ_AP026806.1"/>
</dbReference>
<evidence type="ECO:0000313" key="2">
    <source>
        <dbReference type="EMBL" id="BDR80678.1"/>
    </source>
</evidence>
<dbReference type="AlphaFoldDB" id="A0ABC8EAU0"/>
<feature type="coiled-coil region" evidence="1">
    <location>
        <begin position="24"/>
        <end position="54"/>
    </location>
</feature>
<organism evidence="2 3">
    <name type="scientific">Clostridium tetani</name>
    <dbReference type="NCBI Taxonomy" id="1513"/>
    <lineage>
        <taxon>Bacteria</taxon>
        <taxon>Bacillati</taxon>
        <taxon>Bacillota</taxon>
        <taxon>Clostridia</taxon>
        <taxon>Eubacteriales</taxon>
        <taxon>Clostridiaceae</taxon>
        <taxon>Clostridium</taxon>
    </lineage>
</organism>
<dbReference type="EMBL" id="AP026818">
    <property type="protein sequence ID" value="BDR80678.1"/>
    <property type="molecule type" value="Genomic_DNA"/>
</dbReference>
<reference evidence="2 3" key="1">
    <citation type="submission" date="2022-09" db="EMBL/GenBank/DDBJ databases">
        <title>complete genome sequences of Clostridium tetani str. KHSU-234311-028 isolated from soil.</title>
        <authorList>
            <person name="Sekizuka T."/>
            <person name="Shitada C."/>
            <person name="Takahashi M."/>
            <person name="Kuroda M."/>
        </authorList>
    </citation>
    <scope>NUCLEOTIDE SEQUENCE [LARGE SCALE GENOMIC DNA]</scope>
    <source>
        <strain evidence="2 3">KHSU-234311-028</strain>
    </source>
</reference>
<protein>
    <recommendedName>
        <fullName evidence="4">Transcriptional regulator</fullName>
    </recommendedName>
</protein>
<accession>A0ABC8EAU0</accession>
<sequence>MIDKETFRKTEGRIYRYYKQIKLIKNLNDKIILLRKQKKQIEEEKGELTNLNIDTELNIGIDYSREKIQTNSDKCGQAEKATIKYIDNLEKELQYVVRQILKTNIKIRELELQVQYMEFNLSMLNEESKRFIEWKYNHNKSIDWIAVKMYAGARSTAYRKREELVKDIAQWCNIMK</sequence>
<keyword evidence="1" id="KW-0175">Coiled coil</keyword>
<evidence type="ECO:0000256" key="1">
    <source>
        <dbReference type="SAM" id="Coils"/>
    </source>
</evidence>
<evidence type="ECO:0000313" key="3">
    <source>
        <dbReference type="Proteomes" id="UP001321763"/>
    </source>
</evidence>
<evidence type="ECO:0008006" key="4">
    <source>
        <dbReference type="Google" id="ProtNLM"/>
    </source>
</evidence>
<dbReference type="Proteomes" id="UP001321763">
    <property type="component" value="Chromosome"/>
</dbReference>
<gene>
    <name evidence="2" type="ORF">K234311028_09240</name>
</gene>